<dbReference type="Proteomes" id="UP000603640">
    <property type="component" value="Unassembled WGS sequence"/>
</dbReference>
<name>A0A923SJW6_9BACT</name>
<dbReference type="RefSeq" id="WP_187068122.1">
    <property type="nucleotide sequence ID" value="NZ_JACRVF010000004.1"/>
</dbReference>
<comment type="caution">
    <text evidence="7">The sequence shown here is derived from an EMBL/GenBank/DDBJ whole genome shotgun (WGS) entry which is preliminary data.</text>
</comment>
<dbReference type="GO" id="GO:0017004">
    <property type="term" value="P:cytochrome complex assembly"/>
    <property type="evidence" value="ECO:0007669"/>
    <property type="project" value="UniProtKB-KW"/>
</dbReference>
<evidence type="ECO:0000256" key="3">
    <source>
        <dbReference type="ARBA" id="ARBA00023157"/>
    </source>
</evidence>
<evidence type="ECO:0000259" key="6">
    <source>
        <dbReference type="PROSITE" id="PS51352"/>
    </source>
</evidence>
<dbReference type="CDD" id="cd02966">
    <property type="entry name" value="TlpA_like_family"/>
    <property type="match status" value="1"/>
</dbReference>
<keyword evidence="5" id="KW-0732">Signal</keyword>
<dbReference type="Gene3D" id="3.40.30.10">
    <property type="entry name" value="Glutaredoxin"/>
    <property type="match status" value="1"/>
</dbReference>
<sequence>MKHKPILLALALLLQVQAVFAQGKAIITGKISNPLSDEIVVATTPNPLIPEEVQTAVQLKGGSFRLEVPVNGAIVAELLHGEEVVPVYLEPGYELNLAFNGDKFLKTLKFEGKGANENNYLVQYTRRFEEVEEYQVMPDNIKLTEKEFTAFLDYRKKDQLKNLEKYTTKSPVSDKFRKFALAEINFGYANDKITYHSLRENVLMTTRLQKPSAEFYTFLKELDLQSQENLLSYTFTTFLRNYAKYNANEAGLKESDKAYFKTAYSSIVEKLQGQVKAVAQADILKQSIQQGHLKYTTEMLQDFKSINKNPELEAYFTKLYNENKEFAIGSPAPDFQLKDVNGAAVSLSDFKGKLVYLNFWSTICGLCMVEMPNMQQLTEQLKGKNVVFLNVGLDEDEAKWKITVTGRKLQGVHLYLKGMDAELVKRYNLKDIPAYFMIDEEGNFISIKPRRPTDRETANDILKHINEGQASAK</sequence>
<dbReference type="AlphaFoldDB" id="A0A923SJW6"/>
<proteinExistence type="predicted"/>
<evidence type="ECO:0000313" key="8">
    <source>
        <dbReference type="Proteomes" id="UP000603640"/>
    </source>
</evidence>
<dbReference type="InterPro" id="IPR013740">
    <property type="entry name" value="Redoxin"/>
</dbReference>
<evidence type="ECO:0000256" key="4">
    <source>
        <dbReference type="ARBA" id="ARBA00023284"/>
    </source>
</evidence>
<feature type="signal peptide" evidence="5">
    <location>
        <begin position="1"/>
        <end position="21"/>
    </location>
</feature>
<evidence type="ECO:0000256" key="1">
    <source>
        <dbReference type="ARBA" id="ARBA00004196"/>
    </source>
</evidence>
<protein>
    <submittedName>
        <fullName evidence="7">TlpA family protein disulfide reductase</fullName>
    </submittedName>
</protein>
<keyword evidence="4" id="KW-0676">Redox-active center</keyword>
<organism evidence="7 8">
    <name type="scientific">Pontibacter cellulosilyticus</name>
    <dbReference type="NCBI Taxonomy" id="1720253"/>
    <lineage>
        <taxon>Bacteria</taxon>
        <taxon>Pseudomonadati</taxon>
        <taxon>Bacteroidota</taxon>
        <taxon>Cytophagia</taxon>
        <taxon>Cytophagales</taxon>
        <taxon>Hymenobacteraceae</taxon>
        <taxon>Pontibacter</taxon>
    </lineage>
</organism>
<dbReference type="Pfam" id="PF08534">
    <property type="entry name" value="Redoxin"/>
    <property type="match status" value="1"/>
</dbReference>
<accession>A0A923SJW6</accession>
<dbReference type="InterPro" id="IPR013766">
    <property type="entry name" value="Thioredoxin_domain"/>
</dbReference>
<dbReference type="PANTHER" id="PTHR42852:SF6">
    <property type="entry name" value="THIOL:DISULFIDE INTERCHANGE PROTEIN DSBE"/>
    <property type="match status" value="1"/>
</dbReference>
<feature type="domain" description="Thioredoxin" evidence="6">
    <location>
        <begin position="326"/>
        <end position="470"/>
    </location>
</feature>
<comment type="subcellular location">
    <subcellularLocation>
        <location evidence="1">Cell envelope</location>
    </subcellularLocation>
</comment>
<keyword evidence="2" id="KW-0201">Cytochrome c-type biogenesis</keyword>
<dbReference type="InterPro" id="IPR050553">
    <property type="entry name" value="Thioredoxin_ResA/DsbE_sf"/>
</dbReference>
<evidence type="ECO:0000256" key="2">
    <source>
        <dbReference type="ARBA" id="ARBA00022748"/>
    </source>
</evidence>
<feature type="chain" id="PRO_5036736556" evidence="5">
    <location>
        <begin position="22"/>
        <end position="473"/>
    </location>
</feature>
<dbReference type="PANTHER" id="PTHR42852">
    <property type="entry name" value="THIOL:DISULFIDE INTERCHANGE PROTEIN DSBE"/>
    <property type="match status" value="1"/>
</dbReference>
<evidence type="ECO:0000313" key="7">
    <source>
        <dbReference type="EMBL" id="MBC5994102.1"/>
    </source>
</evidence>
<dbReference type="SUPFAM" id="SSF52833">
    <property type="entry name" value="Thioredoxin-like"/>
    <property type="match status" value="1"/>
</dbReference>
<reference evidence="7" key="1">
    <citation type="submission" date="2020-08" db="EMBL/GenBank/DDBJ databases">
        <title>Pontibacter sp. SD6 16S ribosomal RNA gene Genome sequencing and assembly.</title>
        <authorList>
            <person name="Kang M."/>
        </authorList>
    </citation>
    <scope>NUCLEOTIDE SEQUENCE</scope>
    <source>
        <strain evidence="7">SD6</strain>
    </source>
</reference>
<keyword evidence="3" id="KW-1015">Disulfide bond</keyword>
<dbReference type="InterPro" id="IPR036249">
    <property type="entry name" value="Thioredoxin-like_sf"/>
</dbReference>
<dbReference type="EMBL" id="JACRVF010000004">
    <property type="protein sequence ID" value="MBC5994102.1"/>
    <property type="molecule type" value="Genomic_DNA"/>
</dbReference>
<dbReference type="GO" id="GO:0030313">
    <property type="term" value="C:cell envelope"/>
    <property type="evidence" value="ECO:0007669"/>
    <property type="project" value="UniProtKB-SubCell"/>
</dbReference>
<dbReference type="GO" id="GO:0016491">
    <property type="term" value="F:oxidoreductase activity"/>
    <property type="evidence" value="ECO:0007669"/>
    <property type="project" value="InterPro"/>
</dbReference>
<keyword evidence="8" id="KW-1185">Reference proteome</keyword>
<dbReference type="PROSITE" id="PS51352">
    <property type="entry name" value="THIOREDOXIN_2"/>
    <property type="match status" value="1"/>
</dbReference>
<evidence type="ECO:0000256" key="5">
    <source>
        <dbReference type="SAM" id="SignalP"/>
    </source>
</evidence>
<gene>
    <name evidence="7" type="ORF">H8S84_14740</name>
</gene>